<keyword evidence="1" id="KW-0472">Membrane</keyword>
<proteinExistence type="predicted"/>
<keyword evidence="1" id="KW-1133">Transmembrane helix</keyword>
<sequence length="78" mass="8307">MAMLVGILIGIAIVCVGIVGILVRRPFYRLIIRGIKRLYGQPLADMYAHVGVKGVVIGGVGIIAFGVFRIIVAILTDS</sequence>
<protein>
    <submittedName>
        <fullName evidence="2">Uncharacterized protein</fullName>
    </submittedName>
</protein>
<comment type="caution">
    <text evidence="2">The sequence shown here is derived from an EMBL/GenBank/DDBJ whole genome shotgun (WGS) entry which is preliminary data.</text>
</comment>
<dbReference type="Proteomes" id="UP001142325">
    <property type="component" value="Unassembled WGS sequence"/>
</dbReference>
<evidence type="ECO:0000256" key="1">
    <source>
        <dbReference type="SAM" id="Phobius"/>
    </source>
</evidence>
<feature type="transmembrane region" description="Helical" evidence="1">
    <location>
        <begin position="6"/>
        <end position="23"/>
    </location>
</feature>
<gene>
    <name evidence="2" type="ORF">GCM10017596_04890</name>
</gene>
<evidence type="ECO:0000313" key="3">
    <source>
        <dbReference type="Proteomes" id="UP001142325"/>
    </source>
</evidence>
<keyword evidence="1" id="KW-0812">Transmembrane</keyword>
<name>A0A9W6M861_9MICO</name>
<evidence type="ECO:0000313" key="2">
    <source>
        <dbReference type="EMBL" id="GLK00774.1"/>
    </source>
</evidence>
<dbReference type="EMBL" id="BSET01000001">
    <property type="protein sequence ID" value="GLK00774.1"/>
    <property type="molecule type" value="Genomic_DNA"/>
</dbReference>
<feature type="transmembrane region" description="Helical" evidence="1">
    <location>
        <begin position="55"/>
        <end position="75"/>
    </location>
</feature>
<organism evidence="2 3">
    <name type="scientific">Microbacterium keratanolyticum</name>
    <dbReference type="NCBI Taxonomy" id="67574"/>
    <lineage>
        <taxon>Bacteria</taxon>
        <taxon>Bacillati</taxon>
        <taxon>Actinomycetota</taxon>
        <taxon>Actinomycetes</taxon>
        <taxon>Micrococcales</taxon>
        <taxon>Microbacteriaceae</taxon>
        <taxon>Microbacterium</taxon>
    </lineage>
</organism>
<dbReference type="AlphaFoldDB" id="A0A9W6M861"/>
<reference evidence="2" key="1">
    <citation type="journal article" date="2014" name="Int. J. Syst. Evol. Microbiol.">
        <title>Complete genome sequence of Corynebacterium casei LMG S-19264T (=DSM 44701T), isolated from a smear-ripened cheese.</title>
        <authorList>
            <consortium name="US DOE Joint Genome Institute (JGI-PGF)"/>
            <person name="Walter F."/>
            <person name="Albersmeier A."/>
            <person name="Kalinowski J."/>
            <person name="Ruckert C."/>
        </authorList>
    </citation>
    <scope>NUCLEOTIDE SEQUENCE</scope>
    <source>
        <strain evidence="2">VKM Ac-1958</strain>
    </source>
</reference>
<reference evidence="2" key="2">
    <citation type="submission" date="2023-01" db="EMBL/GenBank/DDBJ databases">
        <authorList>
            <person name="Sun Q."/>
            <person name="Evtushenko L."/>
        </authorList>
    </citation>
    <scope>NUCLEOTIDE SEQUENCE</scope>
    <source>
        <strain evidence="2">VKM Ac-1958</strain>
    </source>
</reference>
<accession>A0A9W6M861</accession>
<keyword evidence="3" id="KW-1185">Reference proteome</keyword>